<reference evidence="1 2" key="1">
    <citation type="submission" date="2017-09" db="EMBL/GenBank/DDBJ databases">
        <title>WGS assembly of Aquilegia coerulea Goldsmith.</title>
        <authorList>
            <person name="Hodges S."/>
            <person name="Kramer E."/>
            <person name="Nordborg M."/>
            <person name="Tomkins J."/>
            <person name="Borevitz J."/>
            <person name="Derieg N."/>
            <person name="Yan J."/>
            <person name="Mihaltcheva S."/>
            <person name="Hayes R.D."/>
            <person name="Rokhsar D."/>
        </authorList>
    </citation>
    <scope>NUCLEOTIDE SEQUENCE [LARGE SCALE GENOMIC DNA]</scope>
    <source>
        <strain evidence="2">cv. Goldsmith</strain>
    </source>
</reference>
<keyword evidence="2" id="KW-1185">Reference proteome</keyword>
<name>A0A2G5DBZ7_AQUCA</name>
<dbReference type="AlphaFoldDB" id="A0A2G5DBZ7"/>
<evidence type="ECO:0000313" key="2">
    <source>
        <dbReference type="Proteomes" id="UP000230069"/>
    </source>
</evidence>
<accession>A0A2G5DBZ7</accession>
<protein>
    <submittedName>
        <fullName evidence="1">Uncharacterized protein</fullName>
    </submittedName>
</protein>
<organism evidence="1 2">
    <name type="scientific">Aquilegia coerulea</name>
    <name type="common">Rocky mountain columbine</name>
    <dbReference type="NCBI Taxonomy" id="218851"/>
    <lineage>
        <taxon>Eukaryota</taxon>
        <taxon>Viridiplantae</taxon>
        <taxon>Streptophyta</taxon>
        <taxon>Embryophyta</taxon>
        <taxon>Tracheophyta</taxon>
        <taxon>Spermatophyta</taxon>
        <taxon>Magnoliopsida</taxon>
        <taxon>Ranunculales</taxon>
        <taxon>Ranunculaceae</taxon>
        <taxon>Thalictroideae</taxon>
        <taxon>Aquilegia</taxon>
    </lineage>
</organism>
<sequence>MNANPAGEERSSSTVSRGYEVEGLNDVNGVWKTDKDELHSFQNLFAEKRLGIRLLLRMYISYRNGC</sequence>
<dbReference type="InParanoid" id="A0A2G5DBZ7"/>
<proteinExistence type="predicted"/>
<gene>
    <name evidence="1" type="ORF">AQUCO_02300089v1</name>
</gene>
<evidence type="ECO:0000313" key="1">
    <source>
        <dbReference type="EMBL" id="PIA41058.1"/>
    </source>
</evidence>
<dbReference type="EMBL" id="KZ305040">
    <property type="protein sequence ID" value="PIA41058.1"/>
    <property type="molecule type" value="Genomic_DNA"/>
</dbReference>
<dbReference type="Proteomes" id="UP000230069">
    <property type="component" value="Unassembled WGS sequence"/>
</dbReference>